<dbReference type="GO" id="GO:0000278">
    <property type="term" value="P:mitotic cell cycle"/>
    <property type="evidence" value="ECO:0007669"/>
    <property type="project" value="TreeGrafter"/>
</dbReference>
<dbReference type="SMART" id="SM00717">
    <property type="entry name" value="SANT"/>
    <property type="match status" value="2"/>
</dbReference>
<evidence type="ECO:0000259" key="6">
    <source>
        <dbReference type="PROSITE" id="PS51294"/>
    </source>
</evidence>
<dbReference type="PROSITE" id="PS51294">
    <property type="entry name" value="HTH_MYB"/>
    <property type="match status" value="2"/>
</dbReference>
<dbReference type="Proteomes" id="UP000711488">
    <property type="component" value="Unassembled WGS sequence"/>
</dbReference>
<name>A0A6A0GXX8_HYAAZ</name>
<reference evidence="7" key="2">
    <citation type="journal article" date="2018" name="Environ. Sci. Technol.">
        <title>The Toxicogenome of Hyalella azteca: A Model for Sediment Ecotoxicology and Evolutionary Toxicology.</title>
        <authorList>
            <person name="Poynton H.C."/>
            <person name="Hasenbein S."/>
            <person name="Benoit J.B."/>
            <person name="Sepulveda M.S."/>
            <person name="Poelchau M.F."/>
            <person name="Hughes D.S.T."/>
            <person name="Murali S.C."/>
            <person name="Chen S."/>
            <person name="Glastad K.M."/>
            <person name="Goodisman M.A.D."/>
            <person name="Werren J.H."/>
            <person name="Vineis J.H."/>
            <person name="Bowen J.L."/>
            <person name="Friedrich M."/>
            <person name="Jones J."/>
            <person name="Robertson H.M."/>
            <person name="Feyereisen R."/>
            <person name="Mechler-Hickson A."/>
            <person name="Mathers N."/>
            <person name="Lee C.E."/>
            <person name="Colbourne J.K."/>
            <person name="Biales A."/>
            <person name="Johnston J.S."/>
            <person name="Wellborn G.A."/>
            <person name="Rosendale A.J."/>
            <person name="Cridge A.G."/>
            <person name="Munoz-Torres M.C."/>
            <person name="Bain P.A."/>
            <person name="Manny A.R."/>
            <person name="Major K.M."/>
            <person name="Lambert F.N."/>
            <person name="Vulpe C.D."/>
            <person name="Tuck P."/>
            <person name="Blalock B.J."/>
            <person name="Lin Y.Y."/>
            <person name="Smith M.E."/>
            <person name="Ochoa-Acuna H."/>
            <person name="Chen M.M."/>
            <person name="Childers C.P."/>
            <person name="Qu J."/>
            <person name="Dugan S."/>
            <person name="Lee S.L."/>
            <person name="Chao H."/>
            <person name="Dinh H."/>
            <person name="Han Y."/>
            <person name="Doddapaneni H."/>
            <person name="Worley K.C."/>
            <person name="Muzny D.M."/>
            <person name="Gibbs R.A."/>
            <person name="Richards S."/>
        </authorList>
    </citation>
    <scope>NUCLEOTIDE SEQUENCE</scope>
    <source>
        <strain evidence="7">HAZT.00-mixed</strain>
        <tissue evidence="7">Whole organism</tissue>
    </source>
</reference>
<dbReference type="InterPro" id="IPR009057">
    <property type="entry name" value="Homeodomain-like_sf"/>
</dbReference>
<dbReference type="InterPro" id="IPR015395">
    <property type="entry name" value="C-myb_C"/>
</dbReference>
<evidence type="ECO:0000256" key="1">
    <source>
        <dbReference type="ARBA" id="ARBA00004123"/>
    </source>
</evidence>
<comment type="caution">
    <text evidence="7">The sequence shown here is derived from an EMBL/GenBank/DDBJ whole genome shotgun (WGS) entry which is preliminary data.</text>
</comment>
<dbReference type="EMBL" id="JQDR03011784">
    <property type="protein sequence ID" value="KAA0192212.1"/>
    <property type="molecule type" value="Genomic_DNA"/>
</dbReference>
<dbReference type="GO" id="GO:0045944">
    <property type="term" value="P:positive regulation of transcription by RNA polymerase II"/>
    <property type="evidence" value="ECO:0007669"/>
    <property type="project" value="TreeGrafter"/>
</dbReference>
<evidence type="ECO:0000256" key="3">
    <source>
        <dbReference type="ARBA" id="ARBA00023125"/>
    </source>
</evidence>
<dbReference type="InterPro" id="IPR050560">
    <property type="entry name" value="MYB_TF"/>
</dbReference>
<reference evidence="7" key="1">
    <citation type="submission" date="2014-08" db="EMBL/GenBank/DDBJ databases">
        <authorList>
            <person name="Murali S."/>
            <person name="Richards S."/>
            <person name="Bandaranaike D."/>
            <person name="Bellair M."/>
            <person name="Blankenburg K."/>
            <person name="Chao H."/>
            <person name="Dinh H."/>
            <person name="Doddapaneni H."/>
            <person name="Dugan-Rocha S."/>
            <person name="Elkadiri S."/>
            <person name="Gnanaolivu R."/>
            <person name="Hughes D."/>
            <person name="Lee S."/>
            <person name="Li M."/>
            <person name="Ming W."/>
            <person name="Munidasa M."/>
            <person name="Muniz J."/>
            <person name="Nguyen L."/>
            <person name="Osuji N."/>
            <person name="Pu L.-L."/>
            <person name="Puazo M."/>
            <person name="Skinner E."/>
            <person name="Qu C."/>
            <person name="Quiroz J."/>
            <person name="Raj R."/>
            <person name="Weissenberger G."/>
            <person name="Xin Y."/>
            <person name="Zou X."/>
            <person name="Han Y."/>
            <person name="Worley K."/>
            <person name="Muzny D."/>
            <person name="Gibbs R."/>
        </authorList>
    </citation>
    <scope>NUCLEOTIDE SEQUENCE</scope>
    <source>
        <strain evidence="7">HAZT.00-mixed</strain>
        <tissue evidence="7">Whole organism</tissue>
    </source>
</reference>
<organism evidence="7">
    <name type="scientific">Hyalella azteca</name>
    <name type="common">Amphipod</name>
    <dbReference type="NCBI Taxonomy" id="294128"/>
    <lineage>
        <taxon>Eukaryota</taxon>
        <taxon>Metazoa</taxon>
        <taxon>Ecdysozoa</taxon>
        <taxon>Arthropoda</taxon>
        <taxon>Crustacea</taxon>
        <taxon>Multicrustacea</taxon>
        <taxon>Malacostraca</taxon>
        <taxon>Eumalacostraca</taxon>
        <taxon>Peracarida</taxon>
        <taxon>Amphipoda</taxon>
        <taxon>Senticaudata</taxon>
        <taxon>Talitrida</taxon>
        <taxon>Talitroidea</taxon>
        <taxon>Hyalellidae</taxon>
        <taxon>Hyalella</taxon>
    </lineage>
</organism>
<dbReference type="InterPro" id="IPR001005">
    <property type="entry name" value="SANT/Myb"/>
</dbReference>
<feature type="compositionally biased region" description="Polar residues" evidence="4">
    <location>
        <begin position="641"/>
        <end position="658"/>
    </location>
</feature>
<feature type="domain" description="Myb-like" evidence="5">
    <location>
        <begin position="1"/>
        <end position="41"/>
    </location>
</feature>
<evidence type="ECO:0000256" key="2">
    <source>
        <dbReference type="ARBA" id="ARBA00022737"/>
    </source>
</evidence>
<evidence type="ECO:0000256" key="4">
    <source>
        <dbReference type="SAM" id="MobiDB-lite"/>
    </source>
</evidence>
<feature type="domain" description="HTH myb-type" evidence="6">
    <location>
        <begin position="1"/>
        <end position="41"/>
    </location>
</feature>
<evidence type="ECO:0000259" key="5">
    <source>
        <dbReference type="PROSITE" id="PS50090"/>
    </source>
</evidence>
<sequence>MEDEMVVALVEKYGAKRWTLIAKQLKGRIGKQCRERWHNHLNPNIIKTAWTAEEDAVIYQAHKQWGNQWAKIAKLIPGRTDNAIKNHWNSTMRRKYEAEMLAGTRPQAAKRTAGMVRVGGPVTAGAVAQPLSSGESILGLPHMSPLLPSPSSAPQADYGSMALHSSPYCGEIIPASGPAFNHIREYSQEMSGSPHYPSYVNSTLPPSSTPSPLVPCSSSSPYSQDGFAAQAYMEQNSGYNNRFLSHPDERQQHITQQTYSGNGVTIAAPAEHEISGHIQPDGKLELNKDFNSPEHIIYKVEDIPDCKVSCNHIENQQCAEEMPNQKVIVSHRETQQYSTAGAENLAFVPSLEMPAHSKMLAPDNQRKQSNHGSSASVSPILDSAFLLTPEKHALDIDFLSSFRDLNELRNFSPLRSNNLDFLGSGAFELLTFSPVKEDSLLTTPIKMTPMRPTLTNSPLHILSSPHLNFEQIISTPHFSPVVFPPVSQSTPVQLPHPHPSIPPHLLTGLHFTGGFSHRTPKSRRALIQPAPKTPTPLKNALKEIEKKSGPLKPLPQTPTRFEDLAEIIRQDTEYSLKHETPVTHSEHQSSLIDSGIGSLKRSIATAGITHGKENSPHKKARKALALSWSNLHSGNPPLAATNFNTNSHVGSADQLNDGSTSATHHHPPSTSSHSHFTQSNFLTSLMGASNSARGSMFIKDSQATHGLAKSLTPSLNTSGYSFRMGSLSPETPSKSLLGDSSLVFSPPLLRDTLYQEEMVAAAVQPQTVLLDRTKLDKPATSATKDRLACVKKIYFGETPPEPRRALKAPQLDVRWEMVACGRTENQRRLTEQARQIVGQGTASSATPQHKEQTSSLATQRPHCPEETILQSTSHYSALQTRY</sequence>
<feature type="domain" description="HTH myb-type" evidence="6">
    <location>
        <begin position="42"/>
        <end position="96"/>
    </location>
</feature>
<accession>A0A6A0GXX8</accession>
<dbReference type="CDD" id="cd00167">
    <property type="entry name" value="SANT"/>
    <property type="match status" value="2"/>
</dbReference>
<protein>
    <submittedName>
        <fullName evidence="7">Uncharacterized protein</fullName>
    </submittedName>
</protein>
<comment type="subcellular location">
    <subcellularLocation>
        <location evidence="1">Nucleus</location>
    </subcellularLocation>
</comment>
<dbReference type="GO" id="GO:0000981">
    <property type="term" value="F:DNA-binding transcription factor activity, RNA polymerase II-specific"/>
    <property type="evidence" value="ECO:0007669"/>
    <property type="project" value="TreeGrafter"/>
</dbReference>
<dbReference type="FunFam" id="1.10.10.60:FF:000010">
    <property type="entry name" value="Transcriptional activator Myb isoform A"/>
    <property type="match status" value="1"/>
</dbReference>
<dbReference type="PANTHER" id="PTHR45614:SF25">
    <property type="entry name" value="MYB PROTEIN"/>
    <property type="match status" value="1"/>
</dbReference>
<dbReference type="PANTHER" id="PTHR45614">
    <property type="entry name" value="MYB PROTEIN-RELATED"/>
    <property type="match status" value="1"/>
</dbReference>
<feature type="domain" description="Myb-like" evidence="5">
    <location>
        <begin position="42"/>
        <end position="92"/>
    </location>
</feature>
<feature type="region of interest" description="Disordered" evidence="4">
    <location>
        <begin position="637"/>
        <end position="676"/>
    </location>
</feature>
<reference evidence="7" key="3">
    <citation type="submission" date="2019-06" db="EMBL/GenBank/DDBJ databases">
        <authorList>
            <person name="Poynton C."/>
            <person name="Hasenbein S."/>
            <person name="Benoit J.B."/>
            <person name="Sepulveda M.S."/>
            <person name="Poelchau M.F."/>
            <person name="Murali S.C."/>
            <person name="Chen S."/>
            <person name="Glastad K.M."/>
            <person name="Werren J.H."/>
            <person name="Vineis J.H."/>
            <person name="Bowen J.L."/>
            <person name="Friedrich M."/>
            <person name="Jones J."/>
            <person name="Robertson H.M."/>
            <person name="Feyereisen R."/>
            <person name="Mechler-Hickson A."/>
            <person name="Mathers N."/>
            <person name="Lee C.E."/>
            <person name="Colbourne J.K."/>
            <person name="Biales A."/>
            <person name="Johnston J.S."/>
            <person name="Wellborn G.A."/>
            <person name="Rosendale A.J."/>
            <person name="Cridge A.G."/>
            <person name="Munoz-Torres M.C."/>
            <person name="Bain P.A."/>
            <person name="Manny A.R."/>
            <person name="Major K.M."/>
            <person name="Lambert F.N."/>
            <person name="Vulpe C.D."/>
            <person name="Tuck P."/>
            <person name="Blalock B.J."/>
            <person name="Lin Y.-Y."/>
            <person name="Smith M.E."/>
            <person name="Ochoa-Acuna H."/>
            <person name="Chen M.-J.M."/>
            <person name="Childers C.P."/>
            <person name="Qu J."/>
            <person name="Dugan S."/>
            <person name="Lee S.L."/>
            <person name="Chao H."/>
            <person name="Dinh H."/>
            <person name="Han Y."/>
            <person name="Doddapaneni H."/>
            <person name="Worley K.C."/>
            <person name="Muzny D.M."/>
            <person name="Gibbs R.A."/>
            <person name="Richards S."/>
        </authorList>
    </citation>
    <scope>NUCLEOTIDE SEQUENCE</scope>
    <source>
        <strain evidence="7">HAZT.00-mixed</strain>
        <tissue evidence="7">Whole organism</tissue>
    </source>
</reference>
<keyword evidence="3" id="KW-0238">DNA-binding</keyword>
<dbReference type="Pfam" id="PF09316">
    <property type="entry name" value="Cmyb_C"/>
    <property type="match status" value="1"/>
</dbReference>
<dbReference type="PROSITE" id="PS50090">
    <property type="entry name" value="MYB_LIKE"/>
    <property type="match status" value="2"/>
</dbReference>
<feature type="compositionally biased region" description="Polar residues" evidence="4">
    <location>
        <begin position="838"/>
        <end position="858"/>
    </location>
</feature>
<keyword evidence="2" id="KW-0677">Repeat</keyword>
<dbReference type="InterPro" id="IPR017930">
    <property type="entry name" value="Myb_dom"/>
</dbReference>
<dbReference type="Pfam" id="PF00249">
    <property type="entry name" value="Myb_DNA-binding"/>
    <property type="match status" value="2"/>
</dbReference>
<dbReference type="SUPFAM" id="SSF46689">
    <property type="entry name" value="Homeodomain-like"/>
    <property type="match status" value="1"/>
</dbReference>
<dbReference type="Gene3D" id="1.10.10.60">
    <property type="entry name" value="Homeodomain-like"/>
    <property type="match status" value="2"/>
</dbReference>
<dbReference type="GO" id="GO:0005634">
    <property type="term" value="C:nucleus"/>
    <property type="evidence" value="ECO:0007669"/>
    <property type="project" value="UniProtKB-SubCell"/>
</dbReference>
<proteinExistence type="predicted"/>
<evidence type="ECO:0000313" key="7">
    <source>
        <dbReference type="EMBL" id="KAA0192212.1"/>
    </source>
</evidence>
<dbReference type="AlphaFoldDB" id="A0A6A0GXX8"/>
<feature type="region of interest" description="Disordered" evidence="4">
    <location>
        <begin position="837"/>
        <end position="865"/>
    </location>
</feature>
<dbReference type="GO" id="GO:0000978">
    <property type="term" value="F:RNA polymerase II cis-regulatory region sequence-specific DNA binding"/>
    <property type="evidence" value="ECO:0007669"/>
    <property type="project" value="TreeGrafter"/>
</dbReference>
<gene>
    <name evidence="7" type="ORF">HAZT_HAZT005749</name>
</gene>